<dbReference type="InterPro" id="IPR029063">
    <property type="entry name" value="SAM-dependent_MTases_sf"/>
</dbReference>
<organism evidence="1 2">
    <name type="scientific">Aspergillus wentii DTO 134E9</name>
    <dbReference type="NCBI Taxonomy" id="1073089"/>
    <lineage>
        <taxon>Eukaryota</taxon>
        <taxon>Fungi</taxon>
        <taxon>Dikarya</taxon>
        <taxon>Ascomycota</taxon>
        <taxon>Pezizomycotina</taxon>
        <taxon>Eurotiomycetes</taxon>
        <taxon>Eurotiomycetidae</taxon>
        <taxon>Eurotiales</taxon>
        <taxon>Aspergillaceae</taxon>
        <taxon>Aspergillus</taxon>
        <taxon>Aspergillus subgen. Cremei</taxon>
    </lineage>
</organism>
<dbReference type="RefSeq" id="XP_040693646.1">
    <property type="nucleotide sequence ID" value="XM_040830518.1"/>
</dbReference>
<name>A0A1L9RYD0_ASPWE</name>
<proteinExistence type="predicted"/>
<accession>A0A1L9RYD0</accession>
<dbReference type="SUPFAM" id="SSF53335">
    <property type="entry name" value="S-adenosyl-L-methionine-dependent methyltransferases"/>
    <property type="match status" value="1"/>
</dbReference>
<evidence type="ECO:0000313" key="1">
    <source>
        <dbReference type="EMBL" id="OJJ39970.1"/>
    </source>
</evidence>
<gene>
    <name evidence="1" type="ORF">ASPWEDRAFT_169794</name>
</gene>
<protein>
    <recommendedName>
        <fullName evidence="3">Methyltransferase type 11 domain-containing protein</fullName>
    </recommendedName>
</protein>
<dbReference type="Gene3D" id="3.40.50.150">
    <property type="entry name" value="Vaccinia Virus protein VP39"/>
    <property type="match status" value="1"/>
</dbReference>
<evidence type="ECO:0008006" key="3">
    <source>
        <dbReference type="Google" id="ProtNLM"/>
    </source>
</evidence>
<dbReference type="OrthoDB" id="417697at2759"/>
<keyword evidence="2" id="KW-1185">Reference proteome</keyword>
<dbReference type="EMBL" id="KV878210">
    <property type="protein sequence ID" value="OJJ39970.1"/>
    <property type="molecule type" value="Genomic_DNA"/>
</dbReference>
<dbReference type="AlphaFoldDB" id="A0A1L9RYD0"/>
<dbReference type="STRING" id="1073089.A0A1L9RYD0"/>
<dbReference type="VEuPathDB" id="FungiDB:ASPWEDRAFT_169794"/>
<sequence>MGTLRNAPPPQWLLESISLQGLSLLDPVPEHLIEKYDFIHLRLLILIVQNSDPVPIIKNADRMLKPGGNIQWDDLNYPDTNIFKVDSEIQMPALDELRQFVYSKWTA</sequence>
<reference evidence="2" key="1">
    <citation type="journal article" date="2017" name="Genome Biol.">
        <title>Comparative genomics reveals high biological diversity and specific adaptations in the industrially and medically important fungal genus Aspergillus.</title>
        <authorList>
            <person name="de Vries R.P."/>
            <person name="Riley R."/>
            <person name="Wiebenga A."/>
            <person name="Aguilar-Osorio G."/>
            <person name="Amillis S."/>
            <person name="Uchima C.A."/>
            <person name="Anderluh G."/>
            <person name="Asadollahi M."/>
            <person name="Askin M."/>
            <person name="Barry K."/>
            <person name="Battaglia E."/>
            <person name="Bayram O."/>
            <person name="Benocci T."/>
            <person name="Braus-Stromeyer S.A."/>
            <person name="Caldana C."/>
            <person name="Canovas D."/>
            <person name="Cerqueira G.C."/>
            <person name="Chen F."/>
            <person name="Chen W."/>
            <person name="Choi C."/>
            <person name="Clum A."/>
            <person name="Dos Santos R.A."/>
            <person name="Damasio A.R."/>
            <person name="Diallinas G."/>
            <person name="Emri T."/>
            <person name="Fekete E."/>
            <person name="Flipphi M."/>
            <person name="Freyberg S."/>
            <person name="Gallo A."/>
            <person name="Gournas C."/>
            <person name="Habgood R."/>
            <person name="Hainaut M."/>
            <person name="Harispe M.L."/>
            <person name="Henrissat B."/>
            <person name="Hilden K.S."/>
            <person name="Hope R."/>
            <person name="Hossain A."/>
            <person name="Karabika E."/>
            <person name="Karaffa L."/>
            <person name="Karanyi Z."/>
            <person name="Krasevec N."/>
            <person name="Kuo A."/>
            <person name="Kusch H."/>
            <person name="LaButti K."/>
            <person name="Lagendijk E.L."/>
            <person name="Lapidus A."/>
            <person name="Levasseur A."/>
            <person name="Lindquist E."/>
            <person name="Lipzen A."/>
            <person name="Logrieco A.F."/>
            <person name="MacCabe A."/>
            <person name="Maekelae M.R."/>
            <person name="Malavazi I."/>
            <person name="Melin P."/>
            <person name="Meyer V."/>
            <person name="Mielnichuk N."/>
            <person name="Miskei M."/>
            <person name="Molnar A.P."/>
            <person name="Mule G."/>
            <person name="Ngan C.Y."/>
            <person name="Orejas M."/>
            <person name="Orosz E."/>
            <person name="Ouedraogo J.P."/>
            <person name="Overkamp K.M."/>
            <person name="Park H.-S."/>
            <person name="Perrone G."/>
            <person name="Piumi F."/>
            <person name="Punt P.J."/>
            <person name="Ram A.F."/>
            <person name="Ramon A."/>
            <person name="Rauscher S."/>
            <person name="Record E."/>
            <person name="Riano-Pachon D.M."/>
            <person name="Robert V."/>
            <person name="Roehrig J."/>
            <person name="Ruller R."/>
            <person name="Salamov A."/>
            <person name="Salih N.S."/>
            <person name="Samson R.A."/>
            <person name="Sandor E."/>
            <person name="Sanguinetti M."/>
            <person name="Schuetze T."/>
            <person name="Sepcic K."/>
            <person name="Shelest E."/>
            <person name="Sherlock G."/>
            <person name="Sophianopoulou V."/>
            <person name="Squina F.M."/>
            <person name="Sun H."/>
            <person name="Susca A."/>
            <person name="Todd R.B."/>
            <person name="Tsang A."/>
            <person name="Unkles S.E."/>
            <person name="van de Wiele N."/>
            <person name="van Rossen-Uffink D."/>
            <person name="Oliveira J.V."/>
            <person name="Vesth T.C."/>
            <person name="Visser J."/>
            <person name="Yu J.-H."/>
            <person name="Zhou M."/>
            <person name="Andersen M.R."/>
            <person name="Archer D.B."/>
            <person name="Baker S.E."/>
            <person name="Benoit I."/>
            <person name="Brakhage A.A."/>
            <person name="Braus G.H."/>
            <person name="Fischer R."/>
            <person name="Frisvad J.C."/>
            <person name="Goldman G.H."/>
            <person name="Houbraken J."/>
            <person name="Oakley B."/>
            <person name="Pocsi I."/>
            <person name="Scazzocchio C."/>
            <person name="Seiboth B."/>
            <person name="vanKuyk P.A."/>
            <person name="Wortman J."/>
            <person name="Dyer P.S."/>
            <person name="Grigoriev I.V."/>
        </authorList>
    </citation>
    <scope>NUCLEOTIDE SEQUENCE [LARGE SCALE GENOMIC DNA]</scope>
    <source>
        <strain evidence="2">DTO 134E9</strain>
    </source>
</reference>
<evidence type="ECO:0000313" key="2">
    <source>
        <dbReference type="Proteomes" id="UP000184383"/>
    </source>
</evidence>
<dbReference type="Proteomes" id="UP000184383">
    <property type="component" value="Unassembled WGS sequence"/>
</dbReference>
<dbReference type="GeneID" id="63746366"/>